<dbReference type="AlphaFoldDB" id="A0A183J898"/>
<dbReference type="WBParaSite" id="SBAD_0001250101-mRNA-1">
    <property type="protein sequence ID" value="SBAD_0001250101-mRNA-1"/>
    <property type="gene ID" value="SBAD_0001250101"/>
</dbReference>
<keyword evidence="2" id="KW-1185">Reference proteome</keyword>
<dbReference type="Proteomes" id="UP000270296">
    <property type="component" value="Unassembled WGS sequence"/>
</dbReference>
<proteinExistence type="predicted"/>
<evidence type="ECO:0000313" key="1">
    <source>
        <dbReference type="EMBL" id="VDP45375.1"/>
    </source>
</evidence>
<reference evidence="3" key="1">
    <citation type="submission" date="2016-06" db="UniProtKB">
        <authorList>
            <consortium name="WormBaseParasite"/>
        </authorList>
    </citation>
    <scope>IDENTIFICATION</scope>
</reference>
<accession>A0A183J898</accession>
<organism evidence="3">
    <name type="scientific">Soboliphyme baturini</name>
    <dbReference type="NCBI Taxonomy" id="241478"/>
    <lineage>
        <taxon>Eukaryota</taxon>
        <taxon>Metazoa</taxon>
        <taxon>Ecdysozoa</taxon>
        <taxon>Nematoda</taxon>
        <taxon>Enoplea</taxon>
        <taxon>Dorylaimia</taxon>
        <taxon>Dioctophymatida</taxon>
        <taxon>Dioctophymatoidea</taxon>
        <taxon>Soboliphymatidae</taxon>
        <taxon>Soboliphyme</taxon>
    </lineage>
</organism>
<dbReference type="EMBL" id="UZAM01016965">
    <property type="protein sequence ID" value="VDP45375.1"/>
    <property type="molecule type" value="Genomic_DNA"/>
</dbReference>
<sequence length="174" mass="19696">MRIHSCRCSRPALIFDMVVVGHNERCTRCVIRRRASSLISSVRPCDCVSMANFVSCFRIWVATPRFDRLSFLPDKVFFRLSESMVCSLMTDGNDIKMHRVGSRVICGIHKKRLVEIPTNQMPGLCLPPRIVHHARHDITEAVAHRAVAKQRIETIGFSRGERGIGLSIVQAQVN</sequence>
<evidence type="ECO:0000313" key="2">
    <source>
        <dbReference type="Proteomes" id="UP000270296"/>
    </source>
</evidence>
<reference evidence="1 2" key="2">
    <citation type="submission" date="2018-11" db="EMBL/GenBank/DDBJ databases">
        <authorList>
            <consortium name="Pathogen Informatics"/>
        </authorList>
    </citation>
    <scope>NUCLEOTIDE SEQUENCE [LARGE SCALE GENOMIC DNA]</scope>
</reference>
<gene>
    <name evidence="1" type="ORF">SBAD_LOCUS12096</name>
</gene>
<name>A0A183J898_9BILA</name>
<evidence type="ECO:0000313" key="3">
    <source>
        <dbReference type="WBParaSite" id="SBAD_0001250101-mRNA-1"/>
    </source>
</evidence>
<protein>
    <submittedName>
        <fullName evidence="1 3">Uncharacterized protein</fullName>
    </submittedName>
</protein>